<evidence type="ECO:0000313" key="2">
    <source>
        <dbReference type="EMBL" id="KAG1303825.1"/>
    </source>
</evidence>
<evidence type="ECO:0000313" key="3">
    <source>
        <dbReference type="Proteomes" id="UP000716291"/>
    </source>
</evidence>
<dbReference type="InterPro" id="IPR036871">
    <property type="entry name" value="PX_dom_sf"/>
</dbReference>
<dbReference type="AlphaFoldDB" id="A0A9P6X2R1"/>
<evidence type="ECO:0000259" key="1">
    <source>
        <dbReference type="PROSITE" id="PS50195"/>
    </source>
</evidence>
<sequence length="287" mass="33400">MPTATIKSKCILPVVIKAIIVSFEKHDQKTWYTIQVEPEQGKRYRITKRYEEFIQFSQKIHDQFNKYTTHLPPKIKYKLHLLVTNKQIHAQRAEELNQFLCALFLSTSFITQSFIVREFFQEVPVDRHTAGLWKRFRSTSFLSQQQPLSSFCTQAASKLWHRHHQPEPSNSTPTRILKKSQSSLVKDTIKIKVIYDADNIIVIQVPRSIGLVELRARILQKFSDSVTCIESDVMLLFHENSSTSSSHQFIQEKALLPATLITKEKDLISLMNTKWSQLDKITLHCVM</sequence>
<feature type="domain" description="PX" evidence="1">
    <location>
        <begin position="10"/>
        <end position="127"/>
    </location>
</feature>
<dbReference type="OrthoDB" id="5593994at2759"/>
<dbReference type="InterPro" id="IPR001683">
    <property type="entry name" value="PX_dom"/>
</dbReference>
<accession>A0A9P6X2R1</accession>
<dbReference type="Proteomes" id="UP000716291">
    <property type="component" value="Unassembled WGS sequence"/>
</dbReference>
<dbReference type="Gene3D" id="3.30.1520.10">
    <property type="entry name" value="Phox-like domain"/>
    <property type="match status" value="1"/>
</dbReference>
<dbReference type="Gene3D" id="3.10.20.90">
    <property type="entry name" value="Phosphatidylinositol 3-kinase Catalytic Subunit, Chain A, domain 1"/>
    <property type="match status" value="1"/>
</dbReference>
<proteinExistence type="predicted"/>
<protein>
    <recommendedName>
        <fullName evidence="1">PX domain-containing protein</fullName>
    </recommendedName>
</protein>
<reference evidence="2" key="1">
    <citation type="journal article" date="2020" name="Microb. Genom.">
        <title>Genetic diversity of clinical and environmental Mucorales isolates obtained from an investigation of mucormycosis cases among solid organ transplant recipients.</title>
        <authorList>
            <person name="Nguyen M.H."/>
            <person name="Kaul D."/>
            <person name="Muto C."/>
            <person name="Cheng S.J."/>
            <person name="Richter R.A."/>
            <person name="Bruno V.M."/>
            <person name="Liu G."/>
            <person name="Beyhan S."/>
            <person name="Sundermann A.J."/>
            <person name="Mounaud S."/>
            <person name="Pasculle A.W."/>
            <person name="Nierman W.C."/>
            <person name="Driscoll E."/>
            <person name="Cumbie R."/>
            <person name="Clancy C.J."/>
            <person name="Dupont C.L."/>
        </authorList>
    </citation>
    <scope>NUCLEOTIDE SEQUENCE</scope>
    <source>
        <strain evidence="2">GL11</strain>
    </source>
</reference>
<dbReference type="SUPFAM" id="SSF54277">
    <property type="entry name" value="CAD &amp; PB1 domains"/>
    <property type="match status" value="1"/>
</dbReference>
<dbReference type="GO" id="GO:0035091">
    <property type="term" value="F:phosphatidylinositol binding"/>
    <property type="evidence" value="ECO:0007669"/>
    <property type="project" value="InterPro"/>
</dbReference>
<keyword evidence="3" id="KW-1185">Reference proteome</keyword>
<gene>
    <name evidence="2" type="ORF">G6F64_009732</name>
</gene>
<dbReference type="SMART" id="SM00312">
    <property type="entry name" value="PX"/>
    <property type="match status" value="1"/>
</dbReference>
<dbReference type="EMBL" id="JAANQT010001840">
    <property type="protein sequence ID" value="KAG1303825.1"/>
    <property type="molecule type" value="Genomic_DNA"/>
</dbReference>
<name>A0A9P6X2R1_RHIOR</name>
<dbReference type="SUPFAM" id="SSF64268">
    <property type="entry name" value="PX domain"/>
    <property type="match status" value="1"/>
</dbReference>
<comment type="caution">
    <text evidence="2">The sequence shown here is derived from an EMBL/GenBank/DDBJ whole genome shotgun (WGS) entry which is preliminary data.</text>
</comment>
<dbReference type="PROSITE" id="PS50195">
    <property type="entry name" value="PX"/>
    <property type="match status" value="1"/>
</dbReference>
<dbReference type="Pfam" id="PF00787">
    <property type="entry name" value="PX"/>
    <property type="match status" value="1"/>
</dbReference>
<organism evidence="2 3">
    <name type="scientific">Rhizopus oryzae</name>
    <name type="common">Mucormycosis agent</name>
    <name type="synonym">Rhizopus arrhizus var. delemar</name>
    <dbReference type="NCBI Taxonomy" id="64495"/>
    <lineage>
        <taxon>Eukaryota</taxon>
        <taxon>Fungi</taxon>
        <taxon>Fungi incertae sedis</taxon>
        <taxon>Mucoromycota</taxon>
        <taxon>Mucoromycotina</taxon>
        <taxon>Mucoromycetes</taxon>
        <taxon>Mucorales</taxon>
        <taxon>Mucorineae</taxon>
        <taxon>Rhizopodaceae</taxon>
        <taxon>Rhizopus</taxon>
    </lineage>
</organism>